<keyword evidence="5" id="KW-0677">Repeat</keyword>
<dbReference type="InterPro" id="IPR015943">
    <property type="entry name" value="WD40/YVTN_repeat-like_dom_sf"/>
</dbReference>
<evidence type="ECO:0000313" key="8">
    <source>
        <dbReference type="WBParaSite" id="HPLM_0000702601-mRNA-1"/>
    </source>
</evidence>
<dbReference type="EMBL" id="UZAF01016587">
    <property type="protein sequence ID" value="VDO30690.1"/>
    <property type="molecule type" value="Genomic_DNA"/>
</dbReference>
<dbReference type="AlphaFoldDB" id="A0A0N4W9N7"/>
<proteinExistence type="predicted"/>
<reference evidence="6 7" key="2">
    <citation type="submission" date="2018-11" db="EMBL/GenBank/DDBJ databases">
        <authorList>
            <consortium name="Pathogen Informatics"/>
        </authorList>
    </citation>
    <scope>NUCLEOTIDE SEQUENCE [LARGE SCALE GENOMIC DNA]</scope>
    <source>
        <strain evidence="6 7">MHpl1</strain>
    </source>
</reference>
<keyword evidence="2" id="KW-0963">Cytoplasm</keyword>
<dbReference type="GO" id="GO:0005737">
    <property type="term" value="C:cytoplasm"/>
    <property type="evidence" value="ECO:0007669"/>
    <property type="project" value="UniProtKB-SubCell"/>
</dbReference>
<dbReference type="OMA" id="WHIAPSA"/>
<dbReference type="OrthoDB" id="5594999at2759"/>
<comment type="subcellular location">
    <subcellularLocation>
        <location evidence="1">Cytoplasm</location>
    </subcellularLocation>
</comment>
<protein>
    <submittedName>
        <fullName evidence="8">WD_REPEATS_REGION domain-containing protein</fullName>
    </submittedName>
</protein>
<keyword evidence="3" id="KW-0853">WD repeat</keyword>
<dbReference type="WBParaSite" id="HPLM_0000702601-mRNA-1">
    <property type="protein sequence ID" value="HPLM_0000702601-mRNA-1"/>
    <property type="gene ID" value="HPLM_0000702601"/>
</dbReference>
<accession>A0A0N4W9N7</accession>
<dbReference type="Gene3D" id="2.130.10.10">
    <property type="entry name" value="YVTN repeat-like/Quinoprotein amine dehydrogenase"/>
    <property type="match status" value="1"/>
</dbReference>
<dbReference type="STRING" id="6290.A0A0N4W9N7"/>
<dbReference type="GO" id="GO:0030488">
    <property type="term" value="P:tRNA methylation"/>
    <property type="evidence" value="ECO:0007669"/>
    <property type="project" value="TreeGrafter"/>
</dbReference>
<name>A0A0N4W9N7_HAEPC</name>
<keyword evidence="7" id="KW-1185">Reference proteome</keyword>
<keyword evidence="4" id="KW-0819">tRNA processing</keyword>
<evidence type="ECO:0000313" key="7">
    <source>
        <dbReference type="Proteomes" id="UP000268014"/>
    </source>
</evidence>
<dbReference type="Proteomes" id="UP000268014">
    <property type="component" value="Unassembled WGS sequence"/>
</dbReference>
<evidence type="ECO:0000256" key="4">
    <source>
        <dbReference type="ARBA" id="ARBA00022694"/>
    </source>
</evidence>
<evidence type="ECO:0000256" key="1">
    <source>
        <dbReference type="ARBA" id="ARBA00004496"/>
    </source>
</evidence>
<dbReference type="InterPro" id="IPR051973">
    <property type="entry name" value="tRNA_Anticodon_Mtase-Reg"/>
</dbReference>
<evidence type="ECO:0000256" key="2">
    <source>
        <dbReference type="ARBA" id="ARBA00022490"/>
    </source>
</evidence>
<dbReference type="PANTHER" id="PTHR14344">
    <property type="entry name" value="WD REPEAT PROTEIN"/>
    <property type="match status" value="1"/>
</dbReference>
<dbReference type="SUPFAM" id="SSF50998">
    <property type="entry name" value="Quinoprotein alcohol dehydrogenase-like"/>
    <property type="match status" value="1"/>
</dbReference>
<dbReference type="InterPro" id="IPR011047">
    <property type="entry name" value="Quinoprotein_ADH-like_sf"/>
</dbReference>
<organism evidence="8">
    <name type="scientific">Haemonchus placei</name>
    <name type="common">Barber's pole worm</name>
    <dbReference type="NCBI Taxonomy" id="6290"/>
    <lineage>
        <taxon>Eukaryota</taxon>
        <taxon>Metazoa</taxon>
        <taxon>Ecdysozoa</taxon>
        <taxon>Nematoda</taxon>
        <taxon>Chromadorea</taxon>
        <taxon>Rhabditida</taxon>
        <taxon>Rhabditina</taxon>
        <taxon>Rhabditomorpha</taxon>
        <taxon>Strongyloidea</taxon>
        <taxon>Trichostrongylidae</taxon>
        <taxon>Haemonchus</taxon>
    </lineage>
</organism>
<sequence>MPTGKQLVLLDVVNQKTVATLDFSAILLSYGMKSHIKITSMTLMMMEQSIFIMLGTVCGHVFFAEFAANSTDVSMTSLRKLNACFEAKAINQVRNYNGNIFLLGSNGVSVLCKYDASSNVEVISAGPACPWLRGFTPCSFSPDNKFIFGFHARNFYVVDVRNGDTLCTVPCGGIHRQWYFTLCDNYDVLREGEVRLQRATFDFLRKGSIVSIDLYLKRLPFLEHCVHRTQVVGVCLLDESDETIRAITIGADYFIRFSQIQWKSGAWSTLLSLYNPSAPTCVRSSSLSFGGCVVMVGGEKGTVTAWMVGTEALEDGNSYSVRSALYQRSESSARVVDFDVTQVSNNQCLSAVCYADGKIEWLDLYVDEDRGVRLEKEIRYPVLASPNLSIFSKVATWTDIDGTVYLCAASTSGNLFLWKSAEKPESACTMFVERCGLSALAFLCEGNQRWLAVGSESGTVTVFAIHGATLKKLATLTYHSATITGVALLLNDKDLRVLSVALDCRFAAYFIDLNTKQASFLHAVPLGVRDPSSLLETKFLAILG</sequence>
<evidence type="ECO:0000256" key="3">
    <source>
        <dbReference type="ARBA" id="ARBA00022574"/>
    </source>
</evidence>
<reference evidence="8" key="1">
    <citation type="submission" date="2017-02" db="UniProtKB">
        <authorList>
            <consortium name="WormBaseParasite"/>
        </authorList>
    </citation>
    <scope>IDENTIFICATION</scope>
</reference>
<gene>
    <name evidence="6" type="ORF">HPLM_LOCUS7018</name>
</gene>
<evidence type="ECO:0000256" key="5">
    <source>
        <dbReference type="ARBA" id="ARBA00022737"/>
    </source>
</evidence>
<evidence type="ECO:0000313" key="6">
    <source>
        <dbReference type="EMBL" id="VDO30690.1"/>
    </source>
</evidence>
<dbReference type="PANTHER" id="PTHR14344:SF3">
    <property type="entry name" value="WD REPEAT-CONTAINING PROTEIN 6"/>
    <property type="match status" value="1"/>
</dbReference>